<dbReference type="EMBL" id="BOVJ01000060">
    <property type="protein sequence ID" value="GIQ63339.1"/>
    <property type="molecule type" value="Genomic_DNA"/>
</dbReference>
<dbReference type="SMART" id="SM00345">
    <property type="entry name" value="HTH_GNTR"/>
    <property type="match status" value="1"/>
</dbReference>
<dbReference type="Gene3D" id="1.20.120.530">
    <property type="entry name" value="GntR ligand-binding domain-like"/>
    <property type="match status" value="1"/>
</dbReference>
<keyword evidence="2" id="KW-0238">DNA-binding</keyword>
<gene>
    <name evidence="5" type="ORF">PACILC2_19070</name>
</gene>
<keyword evidence="3" id="KW-0804">Transcription</keyword>
<dbReference type="InterPro" id="IPR000524">
    <property type="entry name" value="Tscrpt_reg_HTH_GntR"/>
</dbReference>
<dbReference type="PROSITE" id="PS50949">
    <property type="entry name" value="HTH_GNTR"/>
    <property type="match status" value="1"/>
</dbReference>
<dbReference type="InterPro" id="IPR011711">
    <property type="entry name" value="GntR_C"/>
</dbReference>
<name>A0ABQ4N558_9BACL</name>
<evidence type="ECO:0000259" key="4">
    <source>
        <dbReference type="PROSITE" id="PS50949"/>
    </source>
</evidence>
<dbReference type="SUPFAM" id="SSF48008">
    <property type="entry name" value="GntR ligand-binding domain-like"/>
    <property type="match status" value="1"/>
</dbReference>
<dbReference type="SUPFAM" id="SSF46785">
    <property type="entry name" value="Winged helix' DNA-binding domain"/>
    <property type="match status" value="1"/>
</dbReference>
<sequence length="229" mass="26473">MPKIRKQHVHELVAQEIQNFIREHRLKEGDRLPSVAEMTELFGVGRSSLREALRYLEAIGIVRVENGKGVFVRDAIDAFRFSGTIRVEHERRYLLAALDVRRALEGKAVELAAKRITPGQVKEIEQCLKEYKRLKENGKDTSKIDFMFHMLVIKAAGNPVLESVLTSVSGMYERFFNEPLGEKRLFDETYPYHFTMFEGIAAHDVDRAMTEFHKLMDSVESLIRKYTPE</sequence>
<evidence type="ECO:0000256" key="3">
    <source>
        <dbReference type="ARBA" id="ARBA00023163"/>
    </source>
</evidence>
<keyword evidence="6" id="KW-1185">Reference proteome</keyword>
<dbReference type="InterPro" id="IPR036388">
    <property type="entry name" value="WH-like_DNA-bd_sf"/>
</dbReference>
<organism evidence="5 6">
    <name type="scientific">Paenibacillus cisolokensis</name>
    <dbReference type="NCBI Taxonomy" id="1658519"/>
    <lineage>
        <taxon>Bacteria</taxon>
        <taxon>Bacillati</taxon>
        <taxon>Bacillota</taxon>
        <taxon>Bacilli</taxon>
        <taxon>Bacillales</taxon>
        <taxon>Paenibacillaceae</taxon>
        <taxon>Paenibacillus</taxon>
    </lineage>
</organism>
<dbReference type="InterPro" id="IPR036390">
    <property type="entry name" value="WH_DNA-bd_sf"/>
</dbReference>
<dbReference type="RefSeq" id="WP_062492116.1">
    <property type="nucleotide sequence ID" value="NZ_BOVJ01000060.1"/>
</dbReference>
<dbReference type="PANTHER" id="PTHR43537">
    <property type="entry name" value="TRANSCRIPTIONAL REGULATOR, GNTR FAMILY"/>
    <property type="match status" value="1"/>
</dbReference>
<dbReference type="PRINTS" id="PR00035">
    <property type="entry name" value="HTHGNTR"/>
</dbReference>
<dbReference type="SMART" id="SM00895">
    <property type="entry name" value="FCD"/>
    <property type="match status" value="1"/>
</dbReference>
<reference evidence="5 6" key="1">
    <citation type="submission" date="2021-04" db="EMBL/GenBank/DDBJ databases">
        <title>Draft genome sequence of Paenibacillus cisolokensis, LC2-13A.</title>
        <authorList>
            <person name="Uke A."/>
            <person name="Chhe C."/>
            <person name="Baramee S."/>
            <person name="Kosugi A."/>
        </authorList>
    </citation>
    <scope>NUCLEOTIDE SEQUENCE [LARGE SCALE GENOMIC DNA]</scope>
    <source>
        <strain evidence="5 6">LC2-13A</strain>
    </source>
</reference>
<keyword evidence="1" id="KW-0805">Transcription regulation</keyword>
<proteinExistence type="predicted"/>
<feature type="domain" description="HTH gntR-type" evidence="4">
    <location>
        <begin position="7"/>
        <end position="75"/>
    </location>
</feature>
<dbReference type="Proteomes" id="UP000680304">
    <property type="component" value="Unassembled WGS sequence"/>
</dbReference>
<evidence type="ECO:0000256" key="2">
    <source>
        <dbReference type="ARBA" id="ARBA00023125"/>
    </source>
</evidence>
<dbReference type="Gene3D" id="1.10.10.10">
    <property type="entry name" value="Winged helix-like DNA-binding domain superfamily/Winged helix DNA-binding domain"/>
    <property type="match status" value="1"/>
</dbReference>
<accession>A0ABQ4N558</accession>
<comment type="caution">
    <text evidence="5">The sequence shown here is derived from an EMBL/GenBank/DDBJ whole genome shotgun (WGS) entry which is preliminary data.</text>
</comment>
<evidence type="ECO:0000313" key="6">
    <source>
        <dbReference type="Proteomes" id="UP000680304"/>
    </source>
</evidence>
<dbReference type="Pfam" id="PF00392">
    <property type="entry name" value="GntR"/>
    <property type="match status" value="1"/>
</dbReference>
<dbReference type="PANTHER" id="PTHR43537:SF5">
    <property type="entry name" value="UXU OPERON TRANSCRIPTIONAL REGULATOR"/>
    <property type="match status" value="1"/>
</dbReference>
<dbReference type="CDD" id="cd07377">
    <property type="entry name" value="WHTH_GntR"/>
    <property type="match status" value="1"/>
</dbReference>
<protein>
    <submittedName>
        <fullName evidence="5">GntR family transcriptional regulator</fullName>
    </submittedName>
</protein>
<dbReference type="InterPro" id="IPR008920">
    <property type="entry name" value="TF_FadR/GntR_C"/>
</dbReference>
<evidence type="ECO:0000256" key="1">
    <source>
        <dbReference type="ARBA" id="ARBA00023015"/>
    </source>
</evidence>
<dbReference type="Pfam" id="PF07729">
    <property type="entry name" value="FCD"/>
    <property type="match status" value="1"/>
</dbReference>
<evidence type="ECO:0000313" key="5">
    <source>
        <dbReference type="EMBL" id="GIQ63339.1"/>
    </source>
</evidence>